<feature type="transmembrane region" description="Helical" evidence="6">
    <location>
        <begin position="120"/>
        <end position="144"/>
    </location>
</feature>
<keyword evidence="5 6" id="KW-0472">Membrane</keyword>
<evidence type="ECO:0000256" key="3">
    <source>
        <dbReference type="ARBA" id="ARBA00022692"/>
    </source>
</evidence>
<evidence type="ECO:0000256" key="1">
    <source>
        <dbReference type="ARBA" id="ARBA00004141"/>
    </source>
</evidence>
<feature type="transmembrane region" description="Helical" evidence="6">
    <location>
        <begin position="217"/>
        <end position="238"/>
    </location>
</feature>
<evidence type="ECO:0008006" key="9">
    <source>
        <dbReference type="Google" id="ProtNLM"/>
    </source>
</evidence>
<feature type="transmembrane region" description="Helical" evidence="6">
    <location>
        <begin position="64"/>
        <end position="83"/>
    </location>
</feature>
<dbReference type="KEGG" id="rfs:C1I64_07710"/>
<sequence length="247" mass="24492">MTGAVDAAAVILAVAVCGAVSIAALRAFGVVSFARPALAILRGAVQLGVLAVILSGVIADLRWVLLFLAVMFGAAVLTAAGRLGPTRRTVLAVTAAMAAGVAVSAGIVFGLGAVPFTGRYVLAVGGILLGGAMTVATVTGRALAATLADRWDQVEGWLALGARPRQATIGLAREAAWTGLVPLTDQTKTTGLVVLPGAFVGAVFGGLSPVAAGVFQIVVLAGLVASGSVVAVVLLVILRGDLVKPKP</sequence>
<accession>A0A3Q9UX78</accession>
<dbReference type="PANTHER" id="PTHR30028:SF0">
    <property type="entry name" value="PROTEIN ALUMINUM SENSITIVE 3"/>
    <property type="match status" value="1"/>
</dbReference>
<comment type="subcellular location">
    <subcellularLocation>
        <location evidence="1">Membrane</location>
        <topology evidence="1">Multi-pass membrane protein</topology>
    </subcellularLocation>
</comment>
<evidence type="ECO:0000313" key="7">
    <source>
        <dbReference type="EMBL" id="AZZ51949.1"/>
    </source>
</evidence>
<evidence type="ECO:0000256" key="2">
    <source>
        <dbReference type="ARBA" id="ARBA00005268"/>
    </source>
</evidence>
<dbReference type="RefSeq" id="WP_127886828.1">
    <property type="nucleotide sequence ID" value="NZ_CP028137.1"/>
</dbReference>
<proteinExistence type="inferred from homology"/>
<dbReference type="AlphaFoldDB" id="A0A3Q9UX78"/>
<organism evidence="7 8">
    <name type="scientific">Rathayibacter festucae DSM 15932</name>
    <dbReference type="NCBI Taxonomy" id="1328866"/>
    <lineage>
        <taxon>Bacteria</taxon>
        <taxon>Bacillati</taxon>
        <taxon>Actinomycetota</taxon>
        <taxon>Actinomycetes</taxon>
        <taxon>Micrococcales</taxon>
        <taxon>Microbacteriaceae</taxon>
        <taxon>Rathayibacter</taxon>
    </lineage>
</organism>
<feature type="transmembrane region" description="Helical" evidence="6">
    <location>
        <begin position="6"/>
        <end position="25"/>
    </location>
</feature>
<evidence type="ECO:0000256" key="4">
    <source>
        <dbReference type="ARBA" id="ARBA00022989"/>
    </source>
</evidence>
<dbReference type="GO" id="GO:0005886">
    <property type="term" value="C:plasma membrane"/>
    <property type="evidence" value="ECO:0007669"/>
    <property type="project" value="TreeGrafter"/>
</dbReference>
<evidence type="ECO:0000313" key="8">
    <source>
        <dbReference type="Proteomes" id="UP000285317"/>
    </source>
</evidence>
<feature type="transmembrane region" description="Helical" evidence="6">
    <location>
        <begin position="192"/>
        <end position="211"/>
    </location>
</feature>
<dbReference type="Pfam" id="PF03649">
    <property type="entry name" value="UPF0014"/>
    <property type="match status" value="1"/>
</dbReference>
<dbReference type="InterPro" id="IPR005226">
    <property type="entry name" value="UPF0014_fam"/>
</dbReference>
<keyword evidence="3 6" id="KW-0812">Transmembrane</keyword>
<feature type="transmembrane region" description="Helical" evidence="6">
    <location>
        <begin position="90"/>
        <end position="114"/>
    </location>
</feature>
<evidence type="ECO:0000256" key="5">
    <source>
        <dbReference type="ARBA" id="ARBA00023136"/>
    </source>
</evidence>
<dbReference type="Proteomes" id="UP000285317">
    <property type="component" value="Chromosome"/>
</dbReference>
<evidence type="ECO:0000256" key="6">
    <source>
        <dbReference type="SAM" id="Phobius"/>
    </source>
</evidence>
<name>A0A3Q9UX78_9MICO</name>
<reference evidence="7 8" key="1">
    <citation type="submission" date="2018-03" db="EMBL/GenBank/DDBJ databases">
        <title>Bacteriophage NCPPB3778 and a type I-E CRISPR drive the evolution of the US Biological Select Agent, Rathayibacter toxicus.</title>
        <authorList>
            <person name="Davis E.W.II."/>
            <person name="Tabima J.F."/>
            <person name="Weisberg A.J."/>
            <person name="Dantas Lopes L."/>
            <person name="Wiseman M.S."/>
            <person name="Wiseman M.S."/>
            <person name="Pupko T."/>
            <person name="Belcher M.S."/>
            <person name="Sechler A.J."/>
            <person name="Tancos M.A."/>
            <person name="Schroeder B.K."/>
            <person name="Murray T.D."/>
            <person name="Luster D.G."/>
            <person name="Schneider W.L."/>
            <person name="Rogers E."/>
            <person name="Andreote F.D."/>
            <person name="Grunwald N.J."/>
            <person name="Putnam M.L."/>
            <person name="Chang J.H."/>
        </authorList>
    </citation>
    <scope>NUCLEOTIDE SEQUENCE [LARGE SCALE GENOMIC DNA]</scope>
    <source>
        <strain evidence="7 8">DSM 15932</strain>
    </source>
</reference>
<feature type="transmembrane region" description="Helical" evidence="6">
    <location>
        <begin position="37"/>
        <end position="58"/>
    </location>
</feature>
<comment type="similarity">
    <text evidence="2">Belongs to the UPF0014 family.</text>
</comment>
<dbReference type="EMBL" id="CP028137">
    <property type="protein sequence ID" value="AZZ51949.1"/>
    <property type="molecule type" value="Genomic_DNA"/>
</dbReference>
<protein>
    <recommendedName>
        <fullName evidence="9">ABC transporter permease</fullName>
    </recommendedName>
</protein>
<gene>
    <name evidence="7" type="ORF">C1I64_07710</name>
</gene>
<dbReference type="PANTHER" id="PTHR30028">
    <property type="entry name" value="UPF0014 INNER MEMBRANE PROTEIN YBBM-RELATED"/>
    <property type="match status" value="1"/>
</dbReference>
<keyword evidence="4 6" id="KW-1133">Transmembrane helix</keyword>